<feature type="non-terminal residue" evidence="5">
    <location>
        <position position="136"/>
    </location>
</feature>
<keyword evidence="2" id="KW-0645">Protease</keyword>
<dbReference type="EMBL" id="BLKM01007416">
    <property type="protein sequence ID" value="GFG30533.1"/>
    <property type="molecule type" value="Genomic_DNA"/>
</dbReference>
<dbReference type="EMBL" id="BLKM01008689">
    <property type="protein sequence ID" value="GFG34630.1"/>
    <property type="molecule type" value="Genomic_DNA"/>
</dbReference>
<dbReference type="GO" id="GO:0005737">
    <property type="term" value="C:cytoplasm"/>
    <property type="evidence" value="ECO:0007669"/>
    <property type="project" value="TreeGrafter"/>
</dbReference>
<dbReference type="AlphaFoldDB" id="A0A6L2PSM0"/>
<dbReference type="PANTHER" id="PTHR11533">
    <property type="entry name" value="PROTEASE M1 ZINC METALLOPROTEASE"/>
    <property type="match status" value="1"/>
</dbReference>
<comment type="caution">
    <text evidence="5">The sequence shown here is derived from an EMBL/GenBank/DDBJ whole genome shotgun (WGS) entry which is preliminary data.</text>
</comment>
<dbReference type="InterPro" id="IPR024571">
    <property type="entry name" value="ERAP1-like_C_dom"/>
</dbReference>
<organism evidence="5 6">
    <name type="scientific">Coptotermes formosanus</name>
    <name type="common">Formosan subterranean termite</name>
    <dbReference type="NCBI Taxonomy" id="36987"/>
    <lineage>
        <taxon>Eukaryota</taxon>
        <taxon>Metazoa</taxon>
        <taxon>Ecdysozoa</taxon>
        <taxon>Arthropoda</taxon>
        <taxon>Hexapoda</taxon>
        <taxon>Insecta</taxon>
        <taxon>Pterygota</taxon>
        <taxon>Neoptera</taxon>
        <taxon>Polyneoptera</taxon>
        <taxon>Dictyoptera</taxon>
        <taxon>Blattodea</taxon>
        <taxon>Blattoidea</taxon>
        <taxon>Termitoidae</taxon>
        <taxon>Rhinotermitidae</taxon>
        <taxon>Coptotermes</taxon>
    </lineage>
</organism>
<evidence type="ECO:0000313" key="5">
    <source>
        <dbReference type="EMBL" id="GFG34630.1"/>
    </source>
</evidence>
<dbReference type="Gene3D" id="1.25.50.20">
    <property type="match status" value="1"/>
</dbReference>
<evidence type="ECO:0000313" key="4">
    <source>
        <dbReference type="EMBL" id="GFG30533.1"/>
    </source>
</evidence>
<dbReference type="Pfam" id="PF11838">
    <property type="entry name" value="ERAP1_C"/>
    <property type="match status" value="1"/>
</dbReference>
<feature type="domain" description="ERAP1-like C-terminal" evidence="3">
    <location>
        <begin position="35"/>
        <end position="136"/>
    </location>
</feature>
<protein>
    <recommendedName>
        <fullName evidence="3">ERAP1-like C-terminal domain-containing protein</fullName>
    </recommendedName>
</protein>
<dbReference type="Proteomes" id="UP000502823">
    <property type="component" value="Unassembled WGS sequence"/>
</dbReference>
<dbReference type="OrthoDB" id="10031169at2759"/>
<sequence>YTKSTNSDFTDTKPKAWLRGQPELMLEENIEDTEWVILNIQATGFYRVNYDPLTWSLITKHMTSPFYRDIHVLNRAQLLDDAFSLSRAGILNYTTALELSTYLAEETHLIPWLSYNEIIAFINRQLRGTDIYKSFK</sequence>
<feature type="non-terminal residue" evidence="5">
    <location>
        <position position="1"/>
    </location>
</feature>
<keyword evidence="6" id="KW-1185">Reference proteome</keyword>
<dbReference type="GO" id="GO:0042277">
    <property type="term" value="F:peptide binding"/>
    <property type="evidence" value="ECO:0007669"/>
    <property type="project" value="TreeGrafter"/>
</dbReference>
<dbReference type="Gene3D" id="2.60.40.1910">
    <property type="match status" value="1"/>
</dbReference>
<dbReference type="GO" id="GO:0043171">
    <property type="term" value="P:peptide catabolic process"/>
    <property type="evidence" value="ECO:0007669"/>
    <property type="project" value="TreeGrafter"/>
</dbReference>
<dbReference type="InterPro" id="IPR050344">
    <property type="entry name" value="Peptidase_M1_aminopeptidases"/>
</dbReference>
<evidence type="ECO:0000259" key="3">
    <source>
        <dbReference type="Pfam" id="PF11838"/>
    </source>
</evidence>
<dbReference type="GO" id="GO:0070006">
    <property type="term" value="F:metalloaminopeptidase activity"/>
    <property type="evidence" value="ECO:0007669"/>
    <property type="project" value="TreeGrafter"/>
</dbReference>
<dbReference type="GO" id="GO:0006508">
    <property type="term" value="P:proteolysis"/>
    <property type="evidence" value="ECO:0007669"/>
    <property type="project" value="TreeGrafter"/>
</dbReference>
<name>A0A6L2PSM0_COPFO</name>
<gene>
    <name evidence="4" type="ORF">Cfor_08861</name>
    <name evidence="5" type="ORF">Cfor_09292</name>
</gene>
<dbReference type="GO" id="GO:0005615">
    <property type="term" value="C:extracellular space"/>
    <property type="evidence" value="ECO:0007669"/>
    <property type="project" value="TreeGrafter"/>
</dbReference>
<evidence type="ECO:0000313" key="6">
    <source>
        <dbReference type="Proteomes" id="UP000502823"/>
    </source>
</evidence>
<dbReference type="GO" id="GO:0016020">
    <property type="term" value="C:membrane"/>
    <property type="evidence" value="ECO:0007669"/>
    <property type="project" value="TreeGrafter"/>
</dbReference>
<accession>A0A6L2PSM0</accession>
<dbReference type="GO" id="GO:0008270">
    <property type="term" value="F:zinc ion binding"/>
    <property type="evidence" value="ECO:0007669"/>
    <property type="project" value="TreeGrafter"/>
</dbReference>
<keyword evidence="2" id="KW-0031">Aminopeptidase</keyword>
<dbReference type="InParanoid" id="A0A6L2PSM0"/>
<keyword evidence="2" id="KW-0378">Hydrolase</keyword>
<comment type="similarity">
    <text evidence="1">Belongs to the peptidase M1 family.</text>
</comment>
<evidence type="ECO:0000256" key="1">
    <source>
        <dbReference type="ARBA" id="ARBA00010136"/>
    </source>
</evidence>
<reference evidence="6" key="2">
    <citation type="submission" date="2020-01" db="EMBL/GenBank/DDBJ databases">
        <title>Draft genome sequence of the Termite Coptotermes fromosanus.</title>
        <authorList>
            <person name="Itakura S."/>
            <person name="Yosikawa Y."/>
            <person name="Umezawa K."/>
        </authorList>
    </citation>
    <scope>NUCLEOTIDE SEQUENCE [LARGE SCALE GENOMIC DNA]</scope>
</reference>
<dbReference type="PANTHER" id="PTHR11533:SF276">
    <property type="entry name" value="GLUTAMYL AMINOPEPTIDASE"/>
    <property type="match status" value="1"/>
</dbReference>
<proteinExistence type="inferred from homology"/>
<evidence type="ECO:0000256" key="2">
    <source>
        <dbReference type="ARBA" id="ARBA00022438"/>
    </source>
</evidence>
<reference evidence="5" key="1">
    <citation type="journal article" date="2020" name="J. Asia-Pac. Entomol.">
        <title>Draft genome sequence of the termite, Coptotermes formosanus: Genetic insights into the pyruvate dehydrogenase complex of the termite.</title>
        <authorList>
            <person name="Itakura S."/>
            <person name="Yosikawa Y."/>
            <person name="Togami Y."/>
            <person name="Umezawa K."/>
        </authorList>
    </citation>
    <scope>NUCLEOTIDE SEQUENCE</scope>
    <source>
        <tissue evidence="5">Head</tissue>
    </source>
</reference>